<dbReference type="CDD" id="cd02511">
    <property type="entry name" value="Beta4Glucosyltransferase"/>
    <property type="match status" value="1"/>
</dbReference>
<dbReference type="SUPFAM" id="SSF53448">
    <property type="entry name" value="Nucleotide-diphospho-sugar transferases"/>
    <property type="match status" value="1"/>
</dbReference>
<dbReference type="SUPFAM" id="SSF81901">
    <property type="entry name" value="HCP-like"/>
    <property type="match status" value="1"/>
</dbReference>
<dbReference type="PANTHER" id="PTHR43630">
    <property type="entry name" value="POLY-BETA-1,6-N-ACETYL-D-GLUCOSAMINE SYNTHASE"/>
    <property type="match status" value="1"/>
</dbReference>
<name>A0A6V8SLP4_9CLOT</name>
<protein>
    <recommendedName>
        <fullName evidence="1">Glycosyltransferase 2-like domain-containing protein</fullName>
    </recommendedName>
</protein>
<dbReference type="PANTHER" id="PTHR43630:SF2">
    <property type="entry name" value="GLYCOSYLTRANSFERASE"/>
    <property type="match status" value="1"/>
</dbReference>
<dbReference type="InterPro" id="IPR001173">
    <property type="entry name" value="Glyco_trans_2-like"/>
</dbReference>
<keyword evidence="3" id="KW-1185">Reference proteome</keyword>
<dbReference type="Gene3D" id="3.90.550.10">
    <property type="entry name" value="Spore Coat Polysaccharide Biosynthesis Protein SpsA, Chain A"/>
    <property type="match status" value="1"/>
</dbReference>
<dbReference type="Gene3D" id="1.25.40.10">
    <property type="entry name" value="Tetratricopeptide repeat domain"/>
    <property type="match status" value="1"/>
</dbReference>
<reference evidence="2 3" key="1">
    <citation type="submission" date="2020-07" db="EMBL/GenBank/DDBJ databases">
        <title>A new beta-1,3-glucan-decomposing anaerobic bacterium isolated from anoxic soil subjected to biological soil disinfestation.</title>
        <authorList>
            <person name="Ueki A."/>
            <person name="Tonouchi A."/>
        </authorList>
    </citation>
    <scope>NUCLEOTIDE SEQUENCE [LARGE SCALE GENOMIC DNA]</scope>
    <source>
        <strain evidence="2 3">TW1</strain>
    </source>
</reference>
<dbReference type="Pfam" id="PF00535">
    <property type="entry name" value="Glycos_transf_2"/>
    <property type="match status" value="1"/>
</dbReference>
<proteinExistence type="predicted"/>
<gene>
    <name evidence="2" type="ORF">bsdtw1_03992</name>
</gene>
<dbReference type="SMART" id="SM00028">
    <property type="entry name" value="TPR"/>
    <property type="match status" value="3"/>
</dbReference>
<evidence type="ECO:0000259" key="1">
    <source>
        <dbReference type="Pfam" id="PF00535"/>
    </source>
</evidence>
<evidence type="ECO:0000313" key="2">
    <source>
        <dbReference type="EMBL" id="GFP77820.1"/>
    </source>
</evidence>
<dbReference type="InterPro" id="IPR029044">
    <property type="entry name" value="Nucleotide-diphossugar_trans"/>
</dbReference>
<comment type="caution">
    <text evidence="2">The sequence shown here is derived from an EMBL/GenBank/DDBJ whole genome shotgun (WGS) entry which is preliminary data.</text>
</comment>
<dbReference type="InterPro" id="IPR011990">
    <property type="entry name" value="TPR-like_helical_dom_sf"/>
</dbReference>
<dbReference type="InterPro" id="IPR019734">
    <property type="entry name" value="TPR_rpt"/>
</dbReference>
<dbReference type="Proteomes" id="UP000580568">
    <property type="component" value="Unassembled WGS sequence"/>
</dbReference>
<dbReference type="EMBL" id="BLZR01000001">
    <property type="protein sequence ID" value="GFP77820.1"/>
    <property type="molecule type" value="Genomic_DNA"/>
</dbReference>
<organism evidence="2 3">
    <name type="scientific">Clostridium fungisolvens</name>
    <dbReference type="NCBI Taxonomy" id="1604897"/>
    <lineage>
        <taxon>Bacteria</taxon>
        <taxon>Bacillati</taxon>
        <taxon>Bacillota</taxon>
        <taxon>Clostridia</taxon>
        <taxon>Eubacteriales</taxon>
        <taxon>Clostridiaceae</taxon>
        <taxon>Clostridium</taxon>
    </lineage>
</organism>
<sequence>MSKSISISLCMIVKDEELTIGRCLDCIKDIVDEIIIVDTGSTDRTKEIVKKYNSTIYDFKWIDDFSAARNYAFSKANKDYILWLDADDVFLSEDMKKLKELKTSLDPNVDSVTMKYNIGIDEHGNAASSYRRNRLVKRARNFVWKGFIHEYLEVYGNIINSDISVTHQKLKSTPNRNIEIFRSKLKQGIEFTPRDLLYYAHELYDHNEFEEALLNYNKFLDDGFGWYEDNIRVCSNLTDYYQGEGKFEKAREYAFRSFQYDLPRAEACCRIGFSYLCENRLDQAIFWYELATNLKKPNDSLGFFNEASWTWLPHIQLCVCYDRLGDHKKAFEHNETAYNYSPNDHRVLYNRQYFESIGLKKSNDTAETL</sequence>
<dbReference type="AlphaFoldDB" id="A0A6V8SLP4"/>
<feature type="domain" description="Glycosyltransferase 2-like" evidence="1">
    <location>
        <begin position="8"/>
        <end position="140"/>
    </location>
</feature>
<evidence type="ECO:0000313" key="3">
    <source>
        <dbReference type="Proteomes" id="UP000580568"/>
    </source>
</evidence>
<accession>A0A6V8SLP4</accession>